<reference evidence="1 3" key="1">
    <citation type="submission" date="2017-02" db="EMBL/GenBank/DDBJ databases">
        <title>Bacillus pseudomycoides isolate FSL K6-0042.</title>
        <authorList>
            <person name="Kovac J."/>
        </authorList>
    </citation>
    <scope>NUCLEOTIDE SEQUENCE [LARGE SCALE GENOMIC DNA]</scope>
    <source>
        <strain evidence="1 3">FSL K6-0042</strain>
    </source>
</reference>
<dbReference type="EMBL" id="NUTL01000070">
    <property type="protein sequence ID" value="PHE94057.1"/>
    <property type="molecule type" value="Genomic_DNA"/>
</dbReference>
<evidence type="ECO:0000313" key="1">
    <source>
        <dbReference type="EMBL" id="OUM46345.1"/>
    </source>
</evidence>
<sequence>MFTKLSIICTILIAILPYTVYFLHKKIMEYGAQPWQKNKQKRKSE</sequence>
<dbReference type="EMBL" id="MWPX01000049">
    <property type="protein sequence ID" value="OUM46345.1"/>
    <property type="molecule type" value="Genomic_DNA"/>
</dbReference>
<gene>
    <name evidence="1" type="ORF">BW425_24260</name>
    <name evidence="2" type="ORF">COF81_17290</name>
</gene>
<reference evidence="2 4" key="2">
    <citation type="submission" date="2017-09" db="EMBL/GenBank/DDBJ databases">
        <title>Large-scale bioinformatics analysis of Bacillus genomes uncovers conserved roles of natural products in bacterial physiology.</title>
        <authorList>
            <consortium name="Agbiome Team Llc"/>
            <person name="Bleich R.M."/>
            <person name="Grubbs K.J."/>
            <person name="Santa Maria K.C."/>
            <person name="Allen S.E."/>
            <person name="Farag S."/>
            <person name="Shank E.A."/>
            <person name="Bowers A."/>
        </authorList>
    </citation>
    <scope>NUCLEOTIDE SEQUENCE [LARGE SCALE GENOMIC DNA]</scope>
    <source>
        <strain evidence="2 4">AFS037265</strain>
    </source>
</reference>
<organism evidence="1 3">
    <name type="scientific">Bacillus pseudomycoides</name>
    <dbReference type="NCBI Taxonomy" id="64104"/>
    <lineage>
        <taxon>Bacteria</taxon>
        <taxon>Bacillati</taxon>
        <taxon>Bacillota</taxon>
        <taxon>Bacilli</taxon>
        <taxon>Bacillales</taxon>
        <taxon>Bacillaceae</taxon>
        <taxon>Bacillus</taxon>
        <taxon>Bacillus cereus group</taxon>
    </lineage>
</organism>
<dbReference type="Proteomes" id="UP000221918">
    <property type="component" value="Unassembled WGS sequence"/>
</dbReference>
<accession>A0A1Y3M7C6</accession>
<accession>A0A2C0VFU0</accession>
<evidence type="ECO:0000313" key="4">
    <source>
        <dbReference type="Proteomes" id="UP000221918"/>
    </source>
</evidence>
<dbReference type="AlphaFoldDB" id="A0A1Y3M7C6"/>
<protein>
    <submittedName>
        <fullName evidence="1">Uncharacterized protein</fullName>
    </submittedName>
</protein>
<evidence type="ECO:0000313" key="2">
    <source>
        <dbReference type="EMBL" id="PHE94057.1"/>
    </source>
</evidence>
<proteinExistence type="predicted"/>
<name>A0A1Y3M7C6_9BACI</name>
<dbReference type="Proteomes" id="UP000195321">
    <property type="component" value="Unassembled WGS sequence"/>
</dbReference>
<comment type="caution">
    <text evidence="1">The sequence shown here is derived from an EMBL/GenBank/DDBJ whole genome shotgun (WGS) entry which is preliminary data.</text>
</comment>
<evidence type="ECO:0000313" key="3">
    <source>
        <dbReference type="Proteomes" id="UP000195321"/>
    </source>
</evidence>